<feature type="transmembrane region" description="Helical" evidence="6">
    <location>
        <begin position="126"/>
        <end position="144"/>
    </location>
</feature>
<name>A0ABT2RNG4_9FIRM</name>
<feature type="transmembrane region" description="Helical" evidence="6">
    <location>
        <begin position="398"/>
        <end position="419"/>
    </location>
</feature>
<dbReference type="RefSeq" id="WP_158370396.1">
    <property type="nucleotide sequence ID" value="NZ_JAOQJU010000011.1"/>
</dbReference>
<dbReference type="EMBL" id="JAOQJU010000011">
    <property type="protein sequence ID" value="MCU6686957.1"/>
    <property type="molecule type" value="Genomic_DNA"/>
</dbReference>
<feature type="transmembrane region" description="Helical" evidence="6">
    <location>
        <begin position="183"/>
        <end position="204"/>
    </location>
</feature>
<comment type="subcellular location">
    <subcellularLocation>
        <location evidence="1">Cell membrane</location>
        <topology evidence="1">Multi-pass membrane protein</topology>
    </subcellularLocation>
</comment>
<proteinExistence type="predicted"/>
<feature type="transmembrane region" description="Helical" evidence="6">
    <location>
        <begin position="39"/>
        <end position="60"/>
    </location>
</feature>
<gene>
    <name evidence="7" type="ORF">OCV99_10425</name>
</gene>
<feature type="transmembrane region" description="Helical" evidence="6">
    <location>
        <begin position="464"/>
        <end position="483"/>
    </location>
</feature>
<dbReference type="InterPro" id="IPR050833">
    <property type="entry name" value="Poly_Biosynth_Transport"/>
</dbReference>
<feature type="transmembrane region" description="Helical" evidence="6">
    <location>
        <begin position="375"/>
        <end position="392"/>
    </location>
</feature>
<feature type="transmembrane region" description="Helical" evidence="6">
    <location>
        <begin position="341"/>
        <end position="363"/>
    </location>
</feature>
<protein>
    <submittedName>
        <fullName evidence="7">Oligosaccharide flippase family protein</fullName>
    </submittedName>
</protein>
<feature type="transmembrane region" description="Helical" evidence="6">
    <location>
        <begin position="225"/>
        <end position="242"/>
    </location>
</feature>
<evidence type="ECO:0000313" key="8">
    <source>
        <dbReference type="Proteomes" id="UP001652431"/>
    </source>
</evidence>
<feature type="transmembrane region" description="Helical" evidence="6">
    <location>
        <begin position="81"/>
        <end position="106"/>
    </location>
</feature>
<feature type="transmembrane region" description="Helical" evidence="6">
    <location>
        <begin position="156"/>
        <end position="177"/>
    </location>
</feature>
<evidence type="ECO:0000256" key="2">
    <source>
        <dbReference type="ARBA" id="ARBA00022475"/>
    </source>
</evidence>
<evidence type="ECO:0000313" key="7">
    <source>
        <dbReference type="EMBL" id="MCU6686957.1"/>
    </source>
</evidence>
<dbReference type="Proteomes" id="UP001652431">
    <property type="component" value="Unassembled WGS sequence"/>
</dbReference>
<feature type="transmembrane region" description="Helical" evidence="6">
    <location>
        <begin position="311"/>
        <end position="329"/>
    </location>
</feature>
<dbReference type="PANTHER" id="PTHR30250">
    <property type="entry name" value="PST FAMILY PREDICTED COLANIC ACID TRANSPORTER"/>
    <property type="match status" value="1"/>
</dbReference>
<dbReference type="PANTHER" id="PTHR30250:SF26">
    <property type="entry name" value="PSMA PROTEIN"/>
    <property type="match status" value="1"/>
</dbReference>
<evidence type="ECO:0000256" key="1">
    <source>
        <dbReference type="ARBA" id="ARBA00004651"/>
    </source>
</evidence>
<accession>A0ABT2RNG4</accession>
<feature type="transmembrane region" description="Helical" evidence="6">
    <location>
        <begin position="431"/>
        <end position="452"/>
    </location>
</feature>
<comment type="caution">
    <text evidence="7">The sequence shown here is derived from an EMBL/GenBank/DDBJ whole genome shotgun (WGS) entry which is preliminary data.</text>
</comment>
<feature type="transmembrane region" description="Helical" evidence="6">
    <location>
        <begin position="248"/>
        <end position="265"/>
    </location>
</feature>
<keyword evidence="2" id="KW-1003">Cell membrane</keyword>
<organism evidence="7 8">
    <name type="scientific">Dorea acetigenes</name>
    <dbReference type="NCBI Taxonomy" id="2981787"/>
    <lineage>
        <taxon>Bacteria</taxon>
        <taxon>Bacillati</taxon>
        <taxon>Bacillota</taxon>
        <taxon>Clostridia</taxon>
        <taxon>Lachnospirales</taxon>
        <taxon>Lachnospiraceae</taxon>
        <taxon>Dorea</taxon>
    </lineage>
</organism>
<dbReference type="InterPro" id="IPR002797">
    <property type="entry name" value="Polysacc_synth"/>
</dbReference>
<evidence type="ECO:0000256" key="5">
    <source>
        <dbReference type="ARBA" id="ARBA00023136"/>
    </source>
</evidence>
<evidence type="ECO:0000256" key="3">
    <source>
        <dbReference type="ARBA" id="ARBA00022692"/>
    </source>
</evidence>
<reference evidence="7 8" key="1">
    <citation type="journal article" date="2021" name="ISME Commun">
        <title>Automated analysis of genomic sequences facilitates high-throughput and comprehensive description of bacteria.</title>
        <authorList>
            <person name="Hitch T.C.A."/>
        </authorList>
    </citation>
    <scope>NUCLEOTIDE SEQUENCE [LARGE SCALE GENOMIC DNA]</scope>
    <source>
        <strain evidence="7 8">Sanger_03</strain>
    </source>
</reference>
<evidence type="ECO:0000256" key="4">
    <source>
        <dbReference type="ARBA" id="ARBA00022989"/>
    </source>
</evidence>
<dbReference type="Pfam" id="PF01943">
    <property type="entry name" value="Polysacc_synt"/>
    <property type="match status" value="1"/>
</dbReference>
<keyword evidence="3 6" id="KW-0812">Transmembrane</keyword>
<sequence>MKNNLKISILLSYMSMFVSIIVSMLYTPFMLRHLGQQQYGLYNMAASVISYLNLFDLGLGNAVVRYATKYRIEKKYKDAEYLYGMFVTIFALISVLTMIIGAILVVNIQNIYTVSTGETGIAQLRIIMIIMIFSLAISFPGSVYSSIITSYEEFTFLKITGMMSTILNPIIMIPLLIHGHKAVSLSVVALSLNFFLISLNAIYVHTKLKVKIRFGRFDRNLLKEISRYSAFVFLGAIVDQLYWNTDKIILGVVSGEAAVAVYSVGSQIHTYFQQFSWSISNVFFPRVTKMVTEGSKEIIYQFFLKIGRIQYFVLFLIYTGFFIFGKEFIECWAGEEYKTAYYIAMIVISGAIVPLIQNMGVHIVQAMNKHAFRSICYFCIALINAVSSYFVAYKWQGIGCAICTYLSMILGHGIVMNWFYKRKIGLDIGDFWKNIAIITLKYLPLVCVGIFLNQKFVTSNIVFLAVKIFLYTIGYCILGYVWCMNTDEKDLVKSVIRKVKK</sequence>
<keyword evidence="5 6" id="KW-0472">Membrane</keyword>
<keyword evidence="8" id="KW-1185">Reference proteome</keyword>
<feature type="transmembrane region" description="Helical" evidence="6">
    <location>
        <begin position="7"/>
        <end position="27"/>
    </location>
</feature>
<keyword evidence="4 6" id="KW-1133">Transmembrane helix</keyword>
<evidence type="ECO:0000256" key="6">
    <source>
        <dbReference type="SAM" id="Phobius"/>
    </source>
</evidence>